<sequence length="86" mass="10063">MRVKEQVARIVGSKKHACSGRERLNEAIARGQQLPQFWLWLRFPPGHFKMGWMGARTCSPFVGLSMRLHPRYSSFGPAYFRRTLQR</sequence>
<comment type="caution">
    <text evidence="1">The sequence shown here is derived from an EMBL/GenBank/DDBJ whole genome shotgun (WGS) entry which is preliminary data.</text>
</comment>
<evidence type="ECO:0000313" key="1">
    <source>
        <dbReference type="EMBL" id="SOY71792.1"/>
    </source>
</evidence>
<accession>A0A976AAH5</accession>
<dbReference type="EMBL" id="OFSN01000019">
    <property type="protein sequence ID" value="SOY71792.1"/>
    <property type="molecule type" value="Genomic_DNA"/>
</dbReference>
<dbReference type="AlphaFoldDB" id="A0A976AAH5"/>
<name>A0A976AAH5_9BURK</name>
<organism evidence="1 2">
    <name type="scientific">Cupriavidus taiwanensis</name>
    <dbReference type="NCBI Taxonomy" id="164546"/>
    <lineage>
        <taxon>Bacteria</taxon>
        <taxon>Pseudomonadati</taxon>
        <taxon>Pseudomonadota</taxon>
        <taxon>Betaproteobacteria</taxon>
        <taxon>Burkholderiales</taxon>
        <taxon>Burkholderiaceae</taxon>
        <taxon>Cupriavidus</taxon>
    </lineage>
</organism>
<dbReference type="Proteomes" id="UP000257016">
    <property type="component" value="Unassembled WGS sequence"/>
</dbReference>
<protein>
    <submittedName>
        <fullName evidence="1">Uncharacterized protein</fullName>
    </submittedName>
</protein>
<proteinExistence type="predicted"/>
<gene>
    <name evidence="1" type="ORF">CBM2586_B130512</name>
</gene>
<reference evidence="1 2" key="1">
    <citation type="submission" date="2018-01" db="EMBL/GenBank/DDBJ databases">
        <authorList>
            <person name="Clerissi C."/>
        </authorList>
    </citation>
    <scope>NUCLEOTIDE SEQUENCE [LARGE SCALE GENOMIC DNA]</scope>
    <source>
        <strain evidence="1">Cupriavidus taiwanensis LMG 19430</strain>
    </source>
</reference>
<evidence type="ECO:0000313" key="2">
    <source>
        <dbReference type="Proteomes" id="UP000257016"/>
    </source>
</evidence>